<reference evidence="2" key="1">
    <citation type="journal article" date="2022" name="bioRxiv">
        <title>Sequencing and chromosome-scale assembly of the giantPleurodeles waltlgenome.</title>
        <authorList>
            <person name="Brown T."/>
            <person name="Elewa A."/>
            <person name="Iarovenko S."/>
            <person name="Subramanian E."/>
            <person name="Araus A.J."/>
            <person name="Petzold A."/>
            <person name="Susuki M."/>
            <person name="Suzuki K.-i.T."/>
            <person name="Hayashi T."/>
            <person name="Toyoda A."/>
            <person name="Oliveira C."/>
            <person name="Osipova E."/>
            <person name="Leigh N.D."/>
            <person name="Simon A."/>
            <person name="Yun M.H."/>
        </authorList>
    </citation>
    <scope>NUCLEOTIDE SEQUENCE</scope>
    <source>
        <strain evidence="2">20211129_DDA</strain>
        <tissue evidence="2">Liver</tissue>
    </source>
</reference>
<feature type="compositionally biased region" description="Basic residues" evidence="1">
    <location>
        <begin position="82"/>
        <end position="93"/>
    </location>
</feature>
<accession>A0AAV7P3F3</accession>
<dbReference type="AlphaFoldDB" id="A0AAV7P3F3"/>
<name>A0AAV7P3F3_PLEWA</name>
<organism evidence="2 3">
    <name type="scientific">Pleurodeles waltl</name>
    <name type="common">Iberian ribbed newt</name>
    <dbReference type="NCBI Taxonomy" id="8319"/>
    <lineage>
        <taxon>Eukaryota</taxon>
        <taxon>Metazoa</taxon>
        <taxon>Chordata</taxon>
        <taxon>Craniata</taxon>
        <taxon>Vertebrata</taxon>
        <taxon>Euteleostomi</taxon>
        <taxon>Amphibia</taxon>
        <taxon>Batrachia</taxon>
        <taxon>Caudata</taxon>
        <taxon>Salamandroidea</taxon>
        <taxon>Salamandridae</taxon>
        <taxon>Pleurodelinae</taxon>
        <taxon>Pleurodeles</taxon>
    </lineage>
</organism>
<evidence type="ECO:0000313" key="3">
    <source>
        <dbReference type="Proteomes" id="UP001066276"/>
    </source>
</evidence>
<dbReference type="EMBL" id="JANPWB010000012">
    <property type="protein sequence ID" value="KAJ1120178.1"/>
    <property type="molecule type" value="Genomic_DNA"/>
</dbReference>
<feature type="region of interest" description="Disordered" evidence="1">
    <location>
        <begin position="157"/>
        <end position="183"/>
    </location>
</feature>
<dbReference type="Proteomes" id="UP001066276">
    <property type="component" value="Chromosome 8"/>
</dbReference>
<comment type="caution">
    <text evidence="2">The sequence shown here is derived from an EMBL/GenBank/DDBJ whole genome shotgun (WGS) entry which is preliminary data.</text>
</comment>
<protein>
    <submittedName>
        <fullName evidence="2">Uncharacterized protein</fullName>
    </submittedName>
</protein>
<feature type="compositionally biased region" description="Basic and acidic residues" evidence="1">
    <location>
        <begin position="107"/>
        <end position="122"/>
    </location>
</feature>
<feature type="region of interest" description="Disordered" evidence="1">
    <location>
        <begin position="24"/>
        <end position="139"/>
    </location>
</feature>
<evidence type="ECO:0000256" key="1">
    <source>
        <dbReference type="SAM" id="MobiDB-lite"/>
    </source>
</evidence>
<evidence type="ECO:0000313" key="2">
    <source>
        <dbReference type="EMBL" id="KAJ1120178.1"/>
    </source>
</evidence>
<gene>
    <name evidence="2" type="ORF">NDU88_008352</name>
</gene>
<sequence>MLPIGEGVPNLTLHDAMDRIVKATGPWGRKRGSPGVQRRCGWPERRLPGSIRGSNRKAQEDPGEEESTIVGNPRGQTPNGTKNHHGPNPRRRPPAPGSKRLGPATLQEKRGQARPRYPERPEWLGGRTESPGKWQTGRWGLPIRAAGGAWGIRGQRGLSARARSPSGATGGAVGGSLAQRQWG</sequence>
<keyword evidence="3" id="KW-1185">Reference proteome</keyword>
<proteinExistence type="predicted"/>